<dbReference type="InterPro" id="IPR000073">
    <property type="entry name" value="AB_hydrolase_1"/>
</dbReference>
<proteinExistence type="inferred from homology"/>
<evidence type="ECO:0000256" key="9">
    <source>
        <dbReference type="SAM" id="MobiDB-lite"/>
    </source>
</evidence>
<reference evidence="11" key="1">
    <citation type="submission" date="2023-08" db="EMBL/GenBank/DDBJ databases">
        <title>Black Yeasts Isolated from many extreme environments.</title>
        <authorList>
            <person name="Coleine C."/>
            <person name="Stajich J.E."/>
            <person name="Selbmann L."/>
        </authorList>
    </citation>
    <scope>NUCLEOTIDE SEQUENCE</scope>
    <source>
        <strain evidence="11">CCFEE 5401</strain>
    </source>
</reference>
<dbReference type="FunFam" id="3.40.50.1820:FF:000137">
    <property type="entry name" value="EEB1p Acyl-coenzymeA:ethanol O-acyltransferase"/>
    <property type="match status" value="1"/>
</dbReference>
<comment type="caution">
    <text evidence="11">The sequence shown here is derived from an EMBL/GenBank/DDBJ whole genome shotgun (WGS) entry which is preliminary data.</text>
</comment>
<evidence type="ECO:0000256" key="7">
    <source>
        <dbReference type="ARBA" id="ARBA00080774"/>
    </source>
</evidence>
<gene>
    <name evidence="11" type="ORF">LTR62_007217</name>
</gene>
<dbReference type="SUPFAM" id="SSF53474">
    <property type="entry name" value="alpha/beta-Hydrolases"/>
    <property type="match status" value="1"/>
</dbReference>
<dbReference type="GO" id="GO:0008126">
    <property type="term" value="F:acetylesterase activity"/>
    <property type="evidence" value="ECO:0007669"/>
    <property type="project" value="TreeGrafter"/>
</dbReference>
<dbReference type="PANTHER" id="PTHR10794:SF63">
    <property type="entry name" value="ALPHA_BETA HYDROLASE 1, ISOFORM A"/>
    <property type="match status" value="1"/>
</dbReference>
<accession>A0AAN7TEP2</accession>
<dbReference type="Proteomes" id="UP001310890">
    <property type="component" value="Unassembled WGS sequence"/>
</dbReference>
<organism evidence="11 12">
    <name type="scientific">Meristemomyces frigidus</name>
    <dbReference type="NCBI Taxonomy" id="1508187"/>
    <lineage>
        <taxon>Eukaryota</taxon>
        <taxon>Fungi</taxon>
        <taxon>Dikarya</taxon>
        <taxon>Ascomycota</taxon>
        <taxon>Pezizomycotina</taxon>
        <taxon>Dothideomycetes</taxon>
        <taxon>Dothideomycetidae</taxon>
        <taxon>Mycosphaerellales</taxon>
        <taxon>Teratosphaeriaceae</taxon>
        <taxon>Meristemomyces</taxon>
    </lineage>
</organism>
<comment type="similarity">
    <text evidence="1">Belongs to the AB hydrolase superfamily. AB hydrolase 4 family.</text>
</comment>
<keyword evidence="3" id="KW-0378">Hydrolase</keyword>
<name>A0AAN7TEP2_9PEZI</name>
<feature type="active site" description="Charge relay system" evidence="8">
    <location>
        <position position="402"/>
    </location>
</feature>
<evidence type="ECO:0000256" key="1">
    <source>
        <dbReference type="ARBA" id="ARBA00010884"/>
    </source>
</evidence>
<evidence type="ECO:0000256" key="3">
    <source>
        <dbReference type="ARBA" id="ARBA00022801"/>
    </source>
</evidence>
<feature type="domain" description="AB hydrolase-1" evidence="10">
    <location>
        <begin position="152"/>
        <end position="376"/>
    </location>
</feature>
<evidence type="ECO:0000256" key="6">
    <source>
        <dbReference type="ARBA" id="ARBA00066969"/>
    </source>
</evidence>
<evidence type="ECO:0000313" key="12">
    <source>
        <dbReference type="Proteomes" id="UP001310890"/>
    </source>
</evidence>
<dbReference type="EC" id="2.3.1.84" evidence="6"/>
<dbReference type="Pfam" id="PF00561">
    <property type="entry name" value="Abhydrolase_1"/>
    <property type="match status" value="1"/>
</dbReference>
<evidence type="ECO:0000259" key="10">
    <source>
        <dbReference type="Pfam" id="PF00561"/>
    </source>
</evidence>
<dbReference type="GO" id="GO:0004026">
    <property type="term" value="F:alcohol O-acetyltransferase activity"/>
    <property type="evidence" value="ECO:0007669"/>
    <property type="project" value="UniProtKB-EC"/>
</dbReference>
<evidence type="ECO:0000256" key="2">
    <source>
        <dbReference type="ARBA" id="ARBA00022679"/>
    </source>
</evidence>
<evidence type="ECO:0000313" key="11">
    <source>
        <dbReference type="EMBL" id="KAK5109235.1"/>
    </source>
</evidence>
<dbReference type="PIRSF" id="PIRSF005211">
    <property type="entry name" value="Ab_hydro_YheT"/>
    <property type="match status" value="1"/>
</dbReference>
<dbReference type="InterPro" id="IPR012020">
    <property type="entry name" value="ABHD4"/>
</dbReference>
<comment type="catalytic activity">
    <reaction evidence="4">
        <text>an aliphatic alcohol + acetyl-CoA = an acetyl ester + CoA</text>
        <dbReference type="Rhea" id="RHEA:17229"/>
        <dbReference type="ChEBI" id="CHEBI:2571"/>
        <dbReference type="ChEBI" id="CHEBI:47622"/>
        <dbReference type="ChEBI" id="CHEBI:57287"/>
        <dbReference type="ChEBI" id="CHEBI:57288"/>
        <dbReference type="EC" id="2.3.1.84"/>
    </reaction>
</comment>
<feature type="region of interest" description="Disordered" evidence="9">
    <location>
        <begin position="102"/>
        <end position="132"/>
    </location>
</feature>
<dbReference type="Gene3D" id="3.40.50.1820">
    <property type="entry name" value="alpha/beta hydrolase"/>
    <property type="match status" value="1"/>
</dbReference>
<dbReference type="GO" id="GO:0047372">
    <property type="term" value="F:monoacylglycerol lipase activity"/>
    <property type="evidence" value="ECO:0007669"/>
    <property type="project" value="TreeGrafter"/>
</dbReference>
<dbReference type="AlphaFoldDB" id="A0AAN7TEP2"/>
<sequence length="468" mass="51588">MTTYASQAFTWAPGNCSIKFTHSEEPLILPTKTGPKRAFPELCRDIVPACSLNPFLFNGHLQTAWTAVKYDGPSIHYKRRTFAAEDPGFKGHFAVDCVVAPPPSSGKASDGGPEDQGLRDDPVGIGHTSLPPRTTYFSNDEFDALASDDKKPLLIALHGLSGGSYEVYLRHVLAPLVEQSKNGSVAGLSAGEWECLVVNSRGCAGSKITSSILYNARATWDLRQTVKWCRKTWPNRPLFGIGFSLGANILTNYVGEEGLSCLLSAACVVSNPWKLEVSSLALQRTWLGMEVYSKTMGNHMRSLFERHREQVLENKALDEKRILSLKYLHQFDREVQCATWGYPTEGAYYRDASSADSVLAIRIPFLALHAEDDPIACDEAVPYEEIKQNPYTVICATSSGGHLGWFEFGGGRWHAKPMVAFLNAMARDIDHENLQPAALPAHGPRGGHKTPLEFEPMRRKAYVPSSSQ</sequence>
<evidence type="ECO:0000256" key="4">
    <source>
        <dbReference type="ARBA" id="ARBA00050620"/>
    </source>
</evidence>
<evidence type="ECO:0000256" key="5">
    <source>
        <dbReference type="ARBA" id="ARBA00054277"/>
    </source>
</evidence>
<dbReference type="EMBL" id="JAVRRL010000068">
    <property type="protein sequence ID" value="KAK5109235.1"/>
    <property type="molecule type" value="Genomic_DNA"/>
</dbReference>
<keyword evidence="2" id="KW-0808">Transferase</keyword>
<dbReference type="GO" id="GO:0051792">
    <property type="term" value="P:medium-chain fatty acid biosynthetic process"/>
    <property type="evidence" value="ECO:0007669"/>
    <property type="project" value="TreeGrafter"/>
</dbReference>
<dbReference type="GO" id="GO:0051793">
    <property type="term" value="P:medium-chain fatty acid catabolic process"/>
    <property type="evidence" value="ECO:0007669"/>
    <property type="project" value="UniProtKB-ARBA"/>
</dbReference>
<dbReference type="PANTHER" id="PTHR10794">
    <property type="entry name" value="ABHYDROLASE DOMAIN-CONTAINING PROTEIN"/>
    <property type="match status" value="1"/>
</dbReference>
<evidence type="ECO:0000256" key="8">
    <source>
        <dbReference type="PIRSR" id="PIRSR005211-1"/>
    </source>
</evidence>
<protein>
    <recommendedName>
        <fullName evidence="6">alcohol O-acetyltransferase</fullName>
        <ecNumber evidence="6">2.3.1.84</ecNumber>
    </recommendedName>
    <alternativeName>
        <fullName evidence="7">Alcohol O-acetyltransferase</fullName>
    </alternativeName>
</protein>
<feature type="region of interest" description="Disordered" evidence="9">
    <location>
        <begin position="436"/>
        <end position="468"/>
    </location>
</feature>
<feature type="active site" description="Charge relay system" evidence="8">
    <location>
        <position position="373"/>
    </location>
</feature>
<dbReference type="InterPro" id="IPR029058">
    <property type="entry name" value="AB_hydrolase_fold"/>
</dbReference>
<dbReference type="InterPro" id="IPR050960">
    <property type="entry name" value="AB_hydrolase_4_sf"/>
</dbReference>
<comment type="function">
    <text evidence="5">Displays enzymatic activity both for medium-chain fatty acid (MCFA) ethyl ester synthesis and hydrolysis (esterase activity). MCFA are toxic for yeast and this enzyme could thus be involved in their detoxification by esterification.</text>
</comment>
<feature type="active site" description="Charge relay system" evidence="8">
    <location>
        <position position="244"/>
    </location>
</feature>